<reference evidence="4 5" key="1">
    <citation type="submission" date="2017-03" db="EMBL/GenBank/DDBJ databases">
        <authorList>
            <person name="Afonso C.L."/>
            <person name="Miller P.J."/>
            <person name="Scott M.A."/>
            <person name="Spackman E."/>
            <person name="Goraichik I."/>
            <person name="Dimitrov K.M."/>
            <person name="Suarez D.L."/>
            <person name="Swayne D.E."/>
        </authorList>
    </citation>
    <scope>NUCLEOTIDE SEQUENCE [LARGE SCALE GENOMIC DNA]</scope>
    <source>
        <strain evidence="4 5">CECT 8367</strain>
    </source>
</reference>
<feature type="domain" description="Glycosyl transferase family 1" evidence="2">
    <location>
        <begin position="192"/>
        <end position="336"/>
    </location>
</feature>
<dbReference type="Gene3D" id="3.40.50.2000">
    <property type="entry name" value="Glycogen Phosphorylase B"/>
    <property type="match status" value="2"/>
</dbReference>
<dbReference type="SUPFAM" id="SSF53756">
    <property type="entry name" value="UDP-Glycosyltransferase/glycogen phosphorylase"/>
    <property type="match status" value="1"/>
</dbReference>
<accession>A0A1X6ZYL8</accession>
<dbReference type="PANTHER" id="PTHR46401:SF2">
    <property type="entry name" value="GLYCOSYLTRANSFERASE WBBK-RELATED"/>
    <property type="match status" value="1"/>
</dbReference>
<proteinExistence type="predicted"/>
<organism evidence="4 5">
    <name type="scientific">Limimaricola soesokkakensis</name>
    <dbReference type="NCBI Taxonomy" id="1343159"/>
    <lineage>
        <taxon>Bacteria</taxon>
        <taxon>Pseudomonadati</taxon>
        <taxon>Pseudomonadota</taxon>
        <taxon>Alphaproteobacteria</taxon>
        <taxon>Rhodobacterales</taxon>
        <taxon>Paracoccaceae</taxon>
        <taxon>Limimaricola</taxon>
    </lineage>
</organism>
<dbReference type="Proteomes" id="UP000193495">
    <property type="component" value="Unassembled WGS sequence"/>
</dbReference>
<dbReference type="Proteomes" id="UP000240624">
    <property type="component" value="Unassembled WGS sequence"/>
</dbReference>
<evidence type="ECO:0000313" key="3">
    <source>
        <dbReference type="EMBL" id="PSK82501.1"/>
    </source>
</evidence>
<evidence type="ECO:0000256" key="1">
    <source>
        <dbReference type="ARBA" id="ARBA00022679"/>
    </source>
</evidence>
<name>A0A1X6ZYL8_9RHOB</name>
<dbReference type="EMBL" id="FWFY01000012">
    <property type="protein sequence ID" value="SLN65397.1"/>
    <property type="molecule type" value="Genomic_DNA"/>
</dbReference>
<dbReference type="GO" id="GO:0009103">
    <property type="term" value="P:lipopolysaccharide biosynthetic process"/>
    <property type="evidence" value="ECO:0007669"/>
    <property type="project" value="TreeGrafter"/>
</dbReference>
<protein>
    <submittedName>
        <fullName evidence="4">D-inositol 3-phosphate glycosyltransferase</fullName>
        <ecNumber evidence="4">2.4.1.250</ecNumber>
    </submittedName>
    <submittedName>
        <fullName evidence="3">Glycosyltransferase involved in cell wall biosynthesis</fullName>
    </submittedName>
</protein>
<keyword evidence="1 4" id="KW-0808">Transferase</keyword>
<dbReference type="EC" id="2.4.1.250" evidence="4"/>
<evidence type="ECO:0000313" key="5">
    <source>
        <dbReference type="Proteomes" id="UP000193495"/>
    </source>
</evidence>
<keyword evidence="4" id="KW-0328">Glycosyltransferase</keyword>
<dbReference type="InterPro" id="IPR001296">
    <property type="entry name" value="Glyco_trans_1"/>
</dbReference>
<gene>
    <name evidence="4" type="primary">mshA_2</name>
    <name evidence="3" type="ORF">CLV79_11217</name>
    <name evidence="4" type="ORF">LOS8367_03214</name>
</gene>
<dbReference type="Pfam" id="PF00534">
    <property type="entry name" value="Glycos_transf_1"/>
    <property type="match status" value="1"/>
</dbReference>
<reference evidence="3 6" key="2">
    <citation type="submission" date="2018-03" db="EMBL/GenBank/DDBJ databases">
        <title>Genomic Encyclopedia of Archaeal and Bacterial Type Strains, Phase II (KMG-II): from individual species to whole genera.</title>
        <authorList>
            <person name="Goeker M."/>
        </authorList>
    </citation>
    <scope>NUCLEOTIDE SEQUENCE [LARGE SCALE GENOMIC DNA]</scope>
    <source>
        <strain evidence="3 6">DSM 29956</strain>
    </source>
</reference>
<evidence type="ECO:0000259" key="2">
    <source>
        <dbReference type="Pfam" id="PF00534"/>
    </source>
</evidence>
<dbReference type="RefSeq" id="WP_085897528.1">
    <property type="nucleotide sequence ID" value="NZ_FWFY01000012.1"/>
</dbReference>
<evidence type="ECO:0000313" key="4">
    <source>
        <dbReference type="EMBL" id="SLN65397.1"/>
    </source>
</evidence>
<evidence type="ECO:0000313" key="6">
    <source>
        <dbReference type="Proteomes" id="UP000240624"/>
    </source>
</evidence>
<dbReference type="GO" id="GO:0102710">
    <property type="term" value="F:D-inositol-3-phosphate glycosyltransferase activity"/>
    <property type="evidence" value="ECO:0007669"/>
    <property type="project" value="UniProtKB-EC"/>
</dbReference>
<dbReference type="AlphaFoldDB" id="A0A1X6ZYL8"/>
<dbReference type="PANTHER" id="PTHR46401">
    <property type="entry name" value="GLYCOSYLTRANSFERASE WBBK-RELATED"/>
    <property type="match status" value="1"/>
</dbReference>
<dbReference type="OrthoDB" id="9790710at2"/>
<dbReference type="EMBL" id="PYGB01000012">
    <property type="protein sequence ID" value="PSK82501.1"/>
    <property type="molecule type" value="Genomic_DNA"/>
</dbReference>
<sequence>MNTVPRRLFVNGRFLAGPVTAVNAVAAELTAALARSEGRWQVKVAVPPGLAGAASDRGLPHRVTGRGSGIGWEQRDLPALRREGVVAGFFNTVPLRGTGYVTMLHDAHVFTTPRSYGRATGAWRRLLSRRAGARGNYLLTVSEHSRNELLGIGLGAPERIGVVHCGLGEVGRVAPDPGLRDRLGLAPRGYCVALASLLPHKNIDLLLRAFAHPALAGTRLVLVGKSTREDFLAAGHRPGPNVLFAGFVSDAELAALYQTALAVCMPSFEEGFGLPALEGMACGCVAVVSDRGALPEVVGEAGLILQANAPAAWVAALAALARDPARRETLERAGRARAAAFTWDEAAARMLAHLDRWFAG</sequence>
<dbReference type="CDD" id="cd03809">
    <property type="entry name" value="GT4_MtfB-like"/>
    <property type="match status" value="1"/>
</dbReference>
<keyword evidence="6" id="KW-1185">Reference proteome</keyword>